<dbReference type="PANTHER" id="PTHR15657:SF1">
    <property type="entry name" value="THYROID TRANSCRIPTION FACTOR 1-ASSOCIATED PROTEIN 26"/>
    <property type="match status" value="1"/>
</dbReference>
<reference evidence="3" key="2">
    <citation type="submission" date="2019-01" db="UniProtKB">
        <authorList>
            <consortium name="EnsemblPlants"/>
        </authorList>
    </citation>
    <scope>IDENTIFICATION</scope>
    <source>
        <strain evidence="3">cv. Heinz 1706</strain>
    </source>
</reference>
<dbReference type="InParanoid" id="A0A3Q7H2B5"/>
<dbReference type="PANTHER" id="PTHR15657">
    <property type="entry name" value="THYROID TRANSCRIPTION FACTOR 1-ASSOCIATED PROTEIN 26"/>
    <property type="match status" value="1"/>
</dbReference>
<dbReference type="Proteomes" id="UP000004994">
    <property type="component" value="Chromosome 6"/>
</dbReference>
<evidence type="ECO:0000313" key="4">
    <source>
        <dbReference type="Proteomes" id="UP000004994"/>
    </source>
</evidence>
<evidence type="ECO:0000256" key="2">
    <source>
        <dbReference type="SAM" id="MobiDB-lite"/>
    </source>
</evidence>
<sequence length="333" mass="37924">MKKMVKAETKKKAKCFMDVDKKKNMQRLGGGGLSLEAFANAKTKTNTYNPAIIKKQREFYKNAKYVNKYKRIVKQQQGEPSGSARQLEDEEVDIRRNKKNSARSLREIYERKREEDDKARMETEATILARKEEMQRAESRRKELREKMFKKTKSGQPVMKYRIEHILETLQGSKSDFCSGSKSMGSKALTRQQDQDFEMPDRCELRETCDHNLRANGVAVADEATPLRAPLELLSKGIRFIVGNGLLVISATLIEMEKGKERQSDNFGFAQDNFIELEFFKTKWRATIASGFGGLRVEGIVGSEESLNRGVISGESEGAAEIVEARMPSWAQK</sequence>
<dbReference type="EnsemblPlants" id="Solyc06g084483.1.1">
    <property type="protein sequence ID" value="Solyc06g084483.1.1"/>
    <property type="gene ID" value="Solyc06g084483.1"/>
</dbReference>
<dbReference type="InterPro" id="IPR013730">
    <property type="entry name" value="Fyv7/TAP26"/>
</dbReference>
<evidence type="ECO:0000256" key="1">
    <source>
        <dbReference type="SAM" id="Coils"/>
    </source>
</evidence>
<evidence type="ECO:0000313" key="3">
    <source>
        <dbReference type="EnsemblPlants" id="Solyc06g084483.1.1"/>
    </source>
</evidence>
<accession>A0A3Q7H2B5</accession>
<feature type="region of interest" description="Disordered" evidence="2">
    <location>
        <begin position="75"/>
        <end position="95"/>
    </location>
</feature>
<dbReference type="Gramene" id="Solyc06g084483.1.1">
    <property type="protein sequence ID" value="Solyc06g084483.1.1"/>
    <property type="gene ID" value="Solyc06g084483.1"/>
</dbReference>
<organism evidence="3">
    <name type="scientific">Solanum lycopersicum</name>
    <name type="common">Tomato</name>
    <name type="synonym">Lycopersicon esculentum</name>
    <dbReference type="NCBI Taxonomy" id="4081"/>
    <lineage>
        <taxon>Eukaryota</taxon>
        <taxon>Viridiplantae</taxon>
        <taxon>Streptophyta</taxon>
        <taxon>Embryophyta</taxon>
        <taxon>Tracheophyta</taxon>
        <taxon>Spermatophyta</taxon>
        <taxon>Magnoliopsida</taxon>
        <taxon>eudicotyledons</taxon>
        <taxon>Gunneridae</taxon>
        <taxon>Pentapetalae</taxon>
        <taxon>asterids</taxon>
        <taxon>lamiids</taxon>
        <taxon>Solanales</taxon>
        <taxon>Solanaceae</taxon>
        <taxon>Solanoideae</taxon>
        <taxon>Solaneae</taxon>
        <taxon>Solanum</taxon>
        <taxon>Solanum subgen. Lycopersicon</taxon>
    </lineage>
</organism>
<name>A0A3Q7H2B5_SOLLC</name>
<dbReference type="AlphaFoldDB" id="A0A3Q7H2B5"/>
<reference evidence="3" key="1">
    <citation type="journal article" date="2012" name="Nature">
        <title>The tomato genome sequence provides insights into fleshy fruit evolution.</title>
        <authorList>
            <consortium name="Tomato Genome Consortium"/>
        </authorList>
    </citation>
    <scope>NUCLEOTIDE SEQUENCE [LARGE SCALE GENOMIC DNA]</scope>
    <source>
        <strain evidence="3">cv. Heinz 1706</strain>
    </source>
</reference>
<protein>
    <submittedName>
        <fullName evidence="3">Uncharacterized protein</fullName>
    </submittedName>
</protein>
<feature type="compositionally biased region" description="Polar residues" evidence="2">
    <location>
        <begin position="75"/>
        <end position="84"/>
    </location>
</feature>
<proteinExistence type="predicted"/>
<dbReference type="STRING" id="4081.A0A3Q7H2B5"/>
<dbReference type="PaxDb" id="4081-Solyc06g084500.2.1"/>
<feature type="coiled-coil region" evidence="1">
    <location>
        <begin position="95"/>
        <end position="154"/>
    </location>
</feature>
<keyword evidence="1" id="KW-0175">Coiled coil</keyword>
<dbReference type="Pfam" id="PF08524">
    <property type="entry name" value="rRNA_processing"/>
    <property type="match status" value="1"/>
</dbReference>
<keyword evidence="4" id="KW-1185">Reference proteome</keyword>